<gene>
    <name evidence="1" type="ORF">CB695_22520</name>
</gene>
<accession>A0A635RBY4</accession>
<dbReference type="EMBL" id="AAMIYH010000027">
    <property type="protein sequence ID" value="EDH8304242.1"/>
    <property type="molecule type" value="Genomic_DNA"/>
</dbReference>
<organism evidence="1">
    <name type="scientific">Salmonella enterica subsp. enterica serovar Chester</name>
    <dbReference type="NCBI Taxonomy" id="149386"/>
    <lineage>
        <taxon>Bacteria</taxon>
        <taxon>Pseudomonadati</taxon>
        <taxon>Pseudomonadota</taxon>
        <taxon>Gammaproteobacteria</taxon>
        <taxon>Enterobacterales</taxon>
        <taxon>Enterobacteriaceae</taxon>
        <taxon>Salmonella</taxon>
    </lineage>
</organism>
<comment type="caution">
    <text evidence="1">The sequence shown here is derived from an EMBL/GenBank/DDBJ whole genome shotgun (WGS) entry which is preliminary data.</text>
</comment>
<sequence length="93" mass="11059">MLDWLLGLINSRQQELYKENTRLRQELSNNRQTKRQLIRMVKQQARCIRDIDYQYHRLNTLDPTTKALGSTIGHARKVSHDALVRIDTIEEKL</sequence>
<name>A0A635RBY4_SALET</name>
<reference evidence="1" key="1">
    <citation type="submission" date="2018-07" db="EMBL/GenBank/DDBJ databases">
        <authorList>
            <person name="Ashton P.M."/>
            <person name="Dallman T."/>
            <person name="Nair S."/>
            <person name="De Pinna E."/>
            <person name="Peters T."/>
            <person name="Grant K."/>
        </authorList>
    </citation>
    <scope>NUCLEOTIDE SEQUENCE</scope>
    <source>
        <strain evidence="1">368335</strain>
    </source>
</reference>
<proteinExistence type="predicted"/>
<evidence type="ECO:0000313" key="1">
    <source>
        <dbReference type="EMBL" id="EDH8304242.1"/>
    </source>
</evidence>
<protein>
    <submittedName>
        <fullName evidence="1">Uncharacterized protein</fullName>
    </submittedName>
</protein>
<dbReference type="AlphaFoldDB" id="A0A635RBY4"/>